<evidence type="ECO:0000313" key="2">
    <source>
        <dbReference type="Proteomes" id="UP000055048"/>
    </source>
</evidence>
<accession>A0A0V0T9U2</accession>
<dbReference type="AlphaFoldDB" id="A0A0V0T9U2"/>
<gene>
    <name evidence="1" type="ORF">T05_11195</name>
</gene>
<name>A0A0V0T9U2_9BILA</name>
<comment type="caution">
    <text evidence="1">The sequence shown here is derived from an EMBL/GenBank/DDBJ whole genome shotgun (WGS) entry which is preliminary data.</text>
</comment>
<dbReference type="Proteomes" id="UP000055048">
    <property type="component" value="Unassembled WGS sequence"/>
</dbReference>
<keyword evidence="2" id="KW-1185">Reference proteome</keyword>
<sequence length="121" mass="13335">MIHPERVRFDSFCSPFGSTYSTAFALLKTCVGINACLTWSALFCSLCKHVAPCKQNPKNRTEGYQSVSFLCHVFHARVRVGSKSKSVSQILRIPRSSWEGFMSPATTGVVSALRRSSSDSP</sequence>
<proteinExistence type="predicted"/>
<protein>
    <submittedName>
        <fullName evidence="1">Uncharacterized protein</fullName>
    </submittedName>
</protein>
<reference evidence="1 2" key="1">
    <citation type="submission" date="2015-01" db="EMBL/GenBank/DDBJ databases">
        <title>Evolution of Trichinella species and genotypes.</title>
        <authorList>
            <person name="Korhonen P.K."/>
            <person name="Edoardo P."/>
            <person name="Giuseppe L.R."/>
            <person name="Gasser R.B."/>
        </authorList>
    </citation>
    <scope>NUCLEOTIDE SEQUENCE [LARGE SCALE GENOMIC DNA]</scope>
    <source>
        <strain evidence="1">ISS417</strain>
    </source>
</reference>
<dbReference type="EMBL" id="JYDJ01000407">
    <property type="protein sequence ID" value="KRX35806.1"/>
    <property type="molecule type" value="Genomic_DNA"/>
</dbReference>
<organism evidence="1 2">
    <name type="scientific">Trichinella murrelli</name>
    <dbReference type="NCBI Taxonomy" id="144512"/>
    <lineage>
        <taxon>Eukaryota</taxon>
        <taxon>Metazoa</taxon>
        <taxon>Ecdysozoa</taxon>
        <taxon>Nematoda</taxon>
        <taxon>Enoplea</taxon>
        <taxon>Dorylaimia</taxon>
        <taxon>Trichinellida</taxon>
        <taxon>Trichinellidae</taxon>
        <taxon>Trichinella</taxon>
    </lineage>
</organism>
<evidence type="ECO:0000313" key="1">
    <source>
        <dbReference type="EMBL" id="KRX35806.1"/>
    </source>
</evidence>